<sequence>MFSKSDEPKGPKDKLTPRSSGDEKNPGGLMSGMDIEAAKSKQGDLERAMSSRHLQFIAIGGTFGTGLFIGTGAALAKSGPVSLLLAYIFIATVVYSVMVSLGEMAAYMPVAGSFAVYATRFYDSSLGFALGWLYWANWAITYALELTAAGLIIQYWDSSLSIAIWIAVFWTIFTLVNFLPIRWYGEIEMWFSTLKVVTVAGFIIYAICVNAGVGDQGYIGFKYYNSPGAFNEYMVTGPVGKFVGFWAVLIGAGFSFQGAELVGVGAGETANPEKAIPSAIRWTYWGISVLFVALVFFIGINIPFDNEDLQLGTTNASASPLVIVAKLAGVPALAHIINAVLLTAVLSAANSNVYCASRILLAMAREGQAPKLFARTNRHGVPWAAVGVTSLWGLVGFLNLSASGTVVFNWLLNLIAVAGFITWALISACHIRFLRALAAQHISRDILPYKSPLQPWLSWYGLVFNVLILMTSGFTVFIDWKTADFFACYISVIVFVALWAGHKLWSRSTLVPLKSINLTSDRM</sequence>
<feature type="transmembrane region" description="Helical" evidence="8">
    <location>
        <begin position="81"/>
        <end position="98"/>
    </location>
</feature>
<evidence type="ECO:0000256" key="8">
    <source>
        <dbReference type="SAM" id="Phobius"/>
    </source>
</evidence>
<feature type="transmembrane region" description="Helical" evidence="8">
    <location>
        <begin position="456"/>
        <end position="477"/>
    </location>
</feature>
<proteinExistence type="predicted"/>
<evidence type="ECO:0000259" key="9">
    <source>
        <dbReference type="Pfam" id="PF00324"/>
    </source>
</evidence>
<dbReference type="InterPro" id="IPR004841">
    <property type="entry name" value="AA-permease/SLC12A_dom"/>
</dbReference>
<dbReference type="PANTHER" id="PTHR43341:SF4">
    <property type="entry name" value="ARGININE PERMEASE CAN1-RELATED"/>
    <property type="match status" value="1"/>
</dbReference>
<keyword evidence="5 8" id="KW-1133">Transmembrane helix</keyword>
<evidence type="ECO:0000256" key="6">
    <source>
        <dbReference type="ARBA" id="ARBA00023136"/>
    </source>
</evidence>
<dbReference type="GO" id="GO:0016020">
    <property type="term" value="C:membrane"/>
    <property type="evidence" value="ECO:0007669"/>
    <property type="project" value="UniProtKB-SubCell"/>
</dbReference>
<feature type="transmembrane region" description="Helical" evidence="8">
    <location>
        <begin position="54"/>
        <end position="74"/>
    </location>
</feature>
<evidence type="ECO:0000256" key="2">
    <source>
        <dbReference type="ARBA" id="ARBA00022448"/>
    </source>
</evidence>
<dbReference type="Pfam" id="PF00324">
    <property type="entry name" value="AA_permease"/>
    <property type="match status" value="1"/>
</dbReference>
<evidence type="ECO:0000256" key="1">
    <source>
        <dbReference type="ARBA" id="ARBA00004141"/>
    </source>
</evidence>
<dbReference type="EMBL" id="SKBQ01000001">
    <property type="protein sequence ID" value="TPX15989.1"/>
    <property type="molecule type" value="Genomic_DNA"/>
</dbReference>
<feature type="transmembrane region" description="Helical" evidence="8">
    <location>
        <begin position="162"/>
        <end position="181"/>
    </location>
</feature>
<comment type="caution">
    <text evidence="10">The sequence shown here is derived from an EMBL/GenBank/DDBJ whole genome shotgun (WGS) entry which is preliminary data.</text>
</comment>
<feature type="transmembrane region" description="Helical" evidence="8">
    <location>
        <begin position="483"/>
        <end position="501"/>
    </location>
</feature>
<organism evidence="10 11">
    <name type="scientific">Thyridium curvatum</name>
    <dbReference type="NCBI Taxonomy" id="1093900"/>
    <lineage>
        <taxon>Eukaryota</taxon>
        <taxon>Fungi</taxon>
        <taxon>Dikarya</taxon>
        <taxon>Ascomycota</taxon>
        <taxon>Pezizomycotina</taxon>
        <taxon>Sordariomycetes</taxon>
        <taxon>Sordariomycetidae</taxon>
        <taxon>Thyridiales</taxon>
        <taxon>Thyridiaceae</taxon>
        <taxon>Thyridium</taxon>
    </lineage>
</organism>
<reference evidence="10 11" key="1">
    <citation type="submission" date="2019-06" db="EMBL/GenBank/DDBJ databases">
        <title>Draft genome sequence of the filamentous fungus Phialemoniopsis curvata isolated from diesel fuel.</title>
        <authorList>
            <person name="Varaljay V.A."/>
            <person name="Lyon W.J."/>
            <person name="Crouch A.L."/>
            <person name="Drake C.E."/>
            <person name="Hollomon J.M."/>
            <person name="Nadeau L.J."/>
            <person name="Nunn H.S."/>
            <person name="Stevenson B.S."/>
            <person name="Bojanowski C.L."/>
            <person name="Crookes-Goodson W.J."/>
        </authorList>
    </citation>
    <scope>NUCLEOTIDE SEQUENCE [LARGE SCALE GENOMIC DNA]</scope>
    <source>
        <strain evidence="10 11">D216</strain>
    </source>
</reference>
<dbReference type="PANTHER" id="PTHR43341">
    <property type="entry name" value="AMINO ACID PERMEASE"/>
    <property type="match status" value="1"/>
</dbReference>
<dbReference type="Proteomes" id="UP000319257">
    <property type="component" value="Unassembled WGS sequence"/>
</dbReference>
<feature type="transmembrane region" description="Helical" evidence="8">
    <location>
        <begin position="381"/>
        <end position="398"/>
    </location>
</feature>
<dbReference type="InParanoid" id="A0A507BFB4"/>
<feature type="domain" description="Amino acid permease/ SLC12A" evidence="9">
    <location>
        <begin position="53"/>
        <end position="508"/>
    </location>
</feature>
<evidence type="ECO:0000256" key="5">
    <source>
        <dbReference type="ARBA" id="ARBA00022989"/>
    </source>
</evidence>
<dbReference type="FunCoup" id="A0A507BFB4">
    <property type="interactions" value="147"/>
</dbReference>
<keyword evidence="11" id="KW-1185">Reference proteome</keyword>
<dbReference type="PROSITE" id="PS00218">
    <property type="entry name" value="AMINO_ACID_PERMEASE_1"/>
    <property type="match status" value="1"/>
</dbReference>
<dbReference type="InterPro" id="IPR004840">
    <property type="entry name" value="Amino_acid_permease_CS"/>
</dbReference>
<dbReference type="Gene3D" id="1.20.1740.10">
    <property type="entry name" value="Amino acid/polyamine transporter I"/>
    <property type="match status" value="1"/>
</dbReference>
<keyword evidence="6 8" id="KW-0472">Membrane</keyword>
<feature type="transmembrane region" description="Helical" evidence="8">
    <location>
        <begin position="410"/>
        <end position="435"/>
    </location>
</feature>
<keyword evidence="2" id="KW-0813">Transport</keyword>
<dbReference type="GO" id="GO:0015171">
    <property type="term" value="F:amino acid transmembrane transporter activity"/>
    <property type="evidence" value="ECO:0007669"/>
    <property type="project" value="TreeGrafter"/>
</dbReference>
<feature type="transmembrane region" description="Helical" evidence="8">
    <location>
        <begin position="243"/>
        <end position="262"/>
    </location>
</feature>
<accession>A0A507BFB4</accession>
<dbReference type="STRING" id="1093900.A0A507BFB4"/>
<feature type="compositionally biased region" description="Basic and acidic residues" evidence="7">
    <location>
        <begin position="1"/>
        <end position="25"/>
    </location>
</feature>
<keyword evidence="3 8" id="KW-0812">Transmembrane</keyword>
<evidence type="ECO:0000313" key="11">
    <source>
        <dbReference type="Proteomes" id="UP000319257"/>
    </source>
</evidence>
<dbReference type="PIRSF" id="PIRSF006060">
    <property type="entry name" value="AA_transporter"/>
    <property type="match status" value="1"/>
</dbReference>
<evidence type="ECO:0000256" key="3">
    <source>
        <dbReference type="ARBA" id="ARBA00022692"/>
    </source>
</evidence>
<dbReference type="AlphaFoldDB" id="A0A507BFB4"/>
<dbReference type="FunFam" id="1.20.1740.10:FF:000006">
    <property type="entry name" value="General amino acid permease"/>
    <property type="match status" value="1"/>
</dbReference>
<feature type="transmembrane region" description="Helical" evidence="8">
    <location>
        <begin position="134"/>
        <end position="156"/>
    </location>
</feature>
<keyword evidence="4" id="KW-0029">Amino-acid transport</keyword>
<comment type="subcellular location">
    <subcellularLocation>
        <location evidence="1">Membrane</location>
        <topology evidence="1">Multi-pass membrane protein</topology>
    </subcellularLocation>
</comment>
<dbReference type="OrthoDB" id="3900342at2759"/>
<feature type="transmembrane region" description="Helical" evidence="8">
    <location>
        <begin position="282"/>
        <end position="304"/>
    </location>
</feature>
<evidence type="ECO:0000256" key="7">
    <source>
        <dbReference type="SAM" id="MobiDB-lite"/>
    </source>
</evidence>
<name>A0A507BFB4_9PEZI</name>
<dbReference type="RefSeq" id="XP_030997700.1">
    <property type="nucleotide sequence ID" value="XM_031137507.1"/>
</dbReference>
<gene>
    <name evidence="10" type="ORF">E0L32_000323</name>
</gene>
<feature type="region of interest" description="Disordered" evidence="7">
    <location>
        <begin position="1"/>
        <end position="32"/>
    </location>
</feature>
<protein>
    <recommendedName>
        <fullName evidence="9">Amino acid permease/ SLC12A domain-containing protein</fullName>
    </recommendedName>
</protein>
<dbReference type="InterPro" id="IPR050524">
    <property type="entry name" value="APC_YAT"/>
</dbReference>
<feature type="transmembrane region" description="Helical" evidence="8">
    <location>
        <begin position="193"/>
        <end position="213"/>
    </location>
</feature>
<evidence type="ECO:0000256" key="4">
    <source>
        <dbReference type="ARBA" id="ARBA00022970"/>
    </source>
</evidence>
<dbReference type="GeneID" id="41967770"/>
<evidence type="ECO:0000313" key="10">
    <source>
        <dbReference type="EMBL" id="TPX15989.1"/>
    </source>
</evidence>